<dbReference type="Pfam" id="PF00271">
    <property type="entry name" value="Helicase_C"/>
    <property type="match status" value="1"/>
</dbReference>
<dbReference type="Proteomes" id="UP000184050">
    <property type="component" value="Unassembled WGS sequence"/>
</dbReference>
<dbReference type="Pfam" id="PF00176">
    <property type="entry name" value="SNF2-rel_dom"/>
    <property type="match status" value="1"/>
</dbReference>
<gene>
    <name evidence="5" type="ORF">SAMN05444280_1524</name>
</gene>
<dbReference type="InterPro" id="IPR027417">
    <property type="entry name" value="P-loop_NTPase"/>
</dbReference>
<dbReference type="Gene3D" id="3.40.50.300">
    <property type="entry name" value="P-loop containing nucleotide triphosphate hydrolases"/>
    <property type="match status" value="1"/>
</dbReference>
<accession>A0A1M6P4S8</accession>
<keyword evidence="5" id="KW-0067">ATP-binding</keyword>
<dbReference type="AlphaFoldDB" id="A0A1M6P4S8"/>
<dbReference type="InterPro" id="IPR000330">
    <property type="entry name" value="SNF2_N"/>
</dbReference>
<reference evidence="5 6" key="1">
    <citation type="submission" date="2016-11" db="EMBL/GenBank/DDBJ databases">
        <authorList>
            <person name="Jaros S."/>
            <person name="Januszkiewicz K."/>
            <person name="Wedrychowicz H."/>
        </authorList>
    </citation>
    <scope>NUCLEOTIDE SEQUENCE [LARGE SCALE GENOMIC DNA]</scope>
    <source>
        <strain evidence="5 6">DSM 27063</strain>
    </source>
</reference>
<feature type="domain" description="Helicase ATP-binding" evidence="3">
    <location>
        <begin position="321"/>
        <end position="480"/>
    </location>
</feature>
<feature type="region of interest" description="Disordered" evidence="2">
    <location>
        <begin position="819"/>
        <end position="847"/>
    </location>
</feature>
<evidence type="ECO:0000259" key="3">
    <source>
        <dbReference type="PROSITE" id="PS51192"/>
    </source>
</evidence>
<dbReference type="PANTHER" id="PTHR10799">
    <property type="entry name" value="SNF2/RAD54 HELICASE FAMILY"/>
    <property type="match status" value="1"/>
</dbReference>
<feature type="domain" description="Helicase C-terminal" evidence="4">
    <location>
        <begin position="602"/>
        <end position="794"/>
    </location>
</feature>
<keyword evidence="5" id="KW-0347">Helicase</keyword>
<dbReference type="GO" id="GO:0005524">
    <property type="term" value="F:ATP binding"/>
    <property type="evidence" value="ECO:0007669"/>
    <property type="project" value="InterPro"/>
</dbReference>
<protein>
    <submittedName>
        <fullName evidence="5">Helicase conserved C-terminal domain-containing protein</fullName>
    </submittedName>
</protein>
<dbReference type="InterPro" id="IPR038718">
    <property type="entry name" value="SNF2-like_sf"/>
</dbReference>
<evidence type="ECO:0000259" key="4">
    <source>
        <dbReference type="PROSITE" id="PS51194"/>
    </source>
</evidence>
<dbReference type="GO" id="GO:0004386">
    <property type="term" value="F:helicase activity"/>
    <property type="evidence" value="ECO:0007669"/>
    <property type="project" value="UniProtKB-KW"/>
</dbReference>
<evidence type="ECO:0000313" key="5">
    <source>
        <dbReference type="EMBL" id="SHK02896.1"/>
    </source>
</evidence>
<dbReference type="PROSITE" id="PS51194">
    <property type="entry name" value="HELICASE_CTER"/>
    <property type="match status" value="1"/>
</dbReference>
<sequence>MQIKKVVSAQKKKLQTILSPQEQALGEIIFNNGQCQMLAQSVSRFDLIVVDERENEIDEYSLNIELPEEDDAVSETGAIYPYCGNDPVEWDKYAYACLLQVESETQLLNPKEHLEHKKYSRQGMIKRVLTERRQKADKAEYRIKWAGNIYGDHILTNERGVKYKVFLRDFESETGYSDSMDAKLNKLGTTKHIMFAFRKLKENKTLYNRLGKTYPFVEVFCDPLNDYKITWYYPHKLPVDEQLLISRYFKNASCIEDAQITGFLKFIEEAADFPHIRIRPEVAEKVEAAFEQEMLLSLRDQHIPDYSMINADLYPYQKEGVEFALFRKNAIIADEMGLGKTIQAIATAILKKRIFGFEKTLVVCPASLKEQWKKEVEKFSDEKALVVQGFPDERIAQYKSSEHFFFIVNYETVLRDQMAINSAGIDFLILDEAQRAKNYETKTAASLKRLEAKHKLAITGTPIENRLIDIFSVMGILDPQFLGPLWEFSYQHCLFDPNRHNKINGYYNLQKLNKKLEKILLRREKRKVIDQLPHLQQHDIPVELSPLQADYHGSYASGIAAILRKKFMTPYDMQKMQLLLASMRMVCDSTYLIDDETNESPKLEELQHILIEKLDVPNRDTKIIIFSEWIKVHKLIGKILRENNIGFVELNGKIPVKSRGELIRKFETNPQYKIFLSTEAGGSGLNLQVADTLINFELPWNPAKKNQRIGRIDRIGQKSNKLTIYNFITRNSIEMKIASGLLVKQSLFDGVLGESGQTNFVDFSTKGRSQFIQQLEEFVNEIEETEPENLEKPEVAEEPGILQEKVAIQKPTDEIDLSEDAAEPQEDPATAPAETTGGNGQGGNASAEDMEQVMNNGMQFLSGLFKMATGKEMGMEGQKIEVNKETGEVTMKFKLPV</sequence>
<dbReference type="EMBL" id="FQZE01000052">
    <property type="protein sequence ID" value="SHK02896.1"/>
    <property type="molecule type" value="Genomic_DNA"/>
</dbReference>
<keyword evidence="1" id="KW-0378">Hydrolase</keyword>
<dbReference type="InterPro" id="IPR001650">
    <property type="entry name" value="Helicase_C-like"/>
</dbReference>
<dbReference type="Gene3D" id="3.40.50.10810">
    <property type="entry name" value="Tandem AAA-ATPase domain"/>
    <property type="match status" value="1"/>
</dbReference>
<keyword evidence="5" id="KW-0547">Nucleotide-binding</keyword>
<dbReference type="CDD" id="cd17919">
    <property type="entry name" value="DEXHc_Snf"/>
    <property type="match status" value="1"/>
</dbReference>
<evidence type="ECO:0000313" key="6">
    <source>
        <dbReference type="Proteomes" id="UP000184050"/>
    </source>
</evidence>
<proteinExistence type="predicted"/>
<organism evidence="5 6">
    <name type="scientific">Tangfeifania diversioriginum</name>
    <dbReference type="NCBI Taxonomy" id="1168035"/>
    <lineage>
        <taxon>Bacteria</taxon>
        <taxon>Pseudomonadati</taxon>
        <taxon>Bacteroidota</taxon>
        <taxon>Bacteroidia</taxon>
        <taxon>Marinilabiliales</taxon>
        <taxon>Prolixibacteraceae</taxon>
        <taxon>Tangfeifania</taxon>
    </lineage>
</organism>
<dbReference type="InterPro" id="IPR014001">
    <property type="entry name" value="Helicase_ATP-bd"/>
</dbReference>
<dbReference type="PROSITE" id="PS51192">
    <property type="entry name" value="HELICASE_ATP_BIND_1"/>
    <property type="match status" value="1"/>
</dbReference>
<keyword evidence="6" id="KW-1185">Reference proteome</keyword>
<name>A0A1M6P4S8_9BACT</name>
<dbReference type="SUPFAM" id="SSF52540">
    <property type="entry name" value="P-loop containing nucleoside triphosphate hydrolases"/>
    <property type="match status" value="2"/>
</dbReference>
<dbReference type="SMART" id="SM00490">
    <property type="entry name" value="HELICc"/>
    <property type="match status" value="1"/>
</dbReference>
<dbReference type="OrthoDB" id="9760715at2"/>
<dbReference type="SMART" id="SM00487">
    <property type="entry name" value="DEXDc"/>
    <property type="match status" value="1"/>
</dbReference>
<dbReference type="CDD" id="cd18793">
    <property type="entry name" value="SF2_C_SNF"/>
    <property type="match status" value="1"/>
</dbReference>
<dbReference type="RefSeq" id="WP_139279665.1">
    <property type="nucleotide sequence ID" value="NZ_FQZE01000052.1"/>
</dbReference>
<dbReference type="STRING" id="1168035.SAMN05444280_1524"/>
<evidence type="ECO:0000256" key="2">
    <source>
        <dbReference type="SAM" id="MobiDB-lite"/>
    </source>
</evidence>
<evidence type="ECO:0000256" key="1">
    <source>
        <dbReference type="ARBA" id="ARBA00022801"/>
    </source>
</evidence>
<dbReference type="InterPro" id="IPR049730">
    <property type="entry name" value="SNF2/RAD54-like_C"/>
</dbReference>
<dbReference type="GO" id="GO:0016787">
    <property type="term" value="F:hydrolase activity"/>
    <property type="evidence" value="ECO:0007669"/>
    <property type="project" value="UniProtKB-KW"/>
</dbReference>